<feature type="transmembrane region" description="Helical" evidence="17">
    <location>
        <begin position="106"/>
        <end position="124"/>
    </location>
</feature>
<keyword evidence="11" id="KW-0443">Lipid metabolism</keyword>
<keyword evidence="7" id="KW-0444">Lipid biosynthesis</keyword>
<dbReference type="InterPro" id="IPR048254">
    <property type="entry name" value="CDP_ALCOHOL_P_TRANSF_CS"/>
</dbReference>
<keyword evidence="14" id="KW-1208">Phospholipid metabolism</keyword>
<dbReference type="InterPro" id="IPR004533">
    <property type="entry name" value="CDP-diaglyc--ser_O-PTrfase"/>
</dbReference>
<protein>
    <recommendedName>
        <fullName evidence="6">CDP-diacylglycerol--serine O-phosphatidyltransferase</fullName>
        <ecNumber evidence="5">2.7.8.8</ecNumber>
    </recommendedName>
    <alternativeName>
        <fullName evidence="15">Phosphatidylserine synthase</fullName>
    </alternativeName>
</protein>
<evidence type="ECO:0000256" key="11">
    <source>
        <dbReference type="ARBA" id="ARBA00023098"/>
    </source>
</evidence>
<dbReference type="GO" id="GO:0003882">
    <property type="term" value="F:CDP-diacylglycerol-serine O-phosphatidyltransferase activity"/>
    <property type="evidence" value="ECO:0007669"/>
    <property type="project" value="UniProtKB-EC"/>
</dbReference>
<dbReference type="Proteomes" id="UP000824076">
    <property type="component" value="Unassembled WGS sequence"/>
</dbReference>
<evidence type="ECO:0000256" key="2">
    <source>
        <dbReference type="ARBA" id="ARBA00004141"/>
    </source>
</evidence>
<feature type="transmembrane region" description="Helical" evidence="17">
    <location>
        <begin position="12"/>
        <end position="33"/>
    </location>
</feature>
<dbReference type="InterPro" id="IPR000462">
    <property type="entry name" value="CDP-OH_P_trans"/>
</dbReference>
<keyword evidence="13" id="KW-0594">Phospholipid biosynthesis</keyword>
<dbReference type="NCBIfam" id="TIGR00473">
    <property type="entry name" value="pssA"/>
    <property type="match status" value="1"/>
</dbReference>
<evidence type="ECO:0000256" key="6">
    <source>
        <dbReference type="ARBA" id="ARBA00017171"/>
    </source>
</evidence>
<feature type="transmembrane region" description="Helical" evidence="17">
    <location>
        <begin position="200"/>
        <end position="228"/>
    </location>
</feature>
<evidence type="ECO:0000256" key="12">
    <source>
        <dbReference type="ARBA" id="ARBA00023136"/>
    </source>
</evidence>
<dbReference type="InterPro" id="IPR043130">
    <property type="entry name" value="CDP-OH_PTrfase_TM_dom"/>
</dbReference>
<keyword evidence="10 17" id="KW-1133">Transmembrane helix</keyword>
<accession>A0A9D1LHY4</accession>
<dbReference type="Pfam" id="PF01066">
    <property type="entry name" value="CDP-OH_P_transf"/>
    <property type="match status" value="1"/>
</dbReference>
<dbReference type="Gene3D" id="1.20.120.1760">
    <property type="match status" value="1"/>
</dbReference>
<evidence type="ECO:0000256" key="1">
    <source>
        <dbReference type="ARBA" id="ARBA00000287"/>
    </source>
</evidence>
<evidence type="ECO:0000313" key="18">
    <source>
        <dbReference type="EMBL" id="HIU39416.1"/>
    </source>
</evidence>
<dbReference type="PROSITE" id="PS51257">
    <property type="entry name" value="PROKAR_LIPOPROTEIN"/>
    <property type="match status" value="1"/>
</dbReference>
<dbReference type="EMBL" id="DVMS01000199">
    <property type="protein sequence ID" value="HIU39416.1"/>
    <property type="molecule type" value="Genomic_DNA"/>
</dbReference>
<dbReference type="GO" id="GO:0016020">
    <property type="term" value="C:membrane"/>
    <property type="evidence" value="ECO:0007669"/>
    <property type="project" value="UniProtKB-SubCell"/>
</dbReference>
<evidence type="ECO:0000256" key="3">
    <source>
        <dbReference type="ARBA" id="ARBA00004308"/>
    </source>
</evidence>
<feature type="transmembrane region" description="Helical" evidence="17">
    <location>
        <begin position="160"/>
        <end position="179"/>
    </location>
</feature>
<name>A0A9D1LHY4_9BACT</name>
<dbReference type="AlphaFoldDB" id="A0A9D1LHY4"/>
<keyword evidence="8 16" id="KW-0808">Transferase</keyword>
<evidence type="ECO:0000256" key="5">
    <source>
        <dbReference type="ARBA" id="ARBA00013174"/>
    </source>
</evidence>
<comment type="caution">
    <text evidence="18">The sequence shown here is derived from an EMBL/GenBank/DDBJ whole genome shotgun (WGS) entry which is preliminary data.</text>
</comment>
<evidence type="ECO:0000256" key="9">
    <source>
        <dbReference type="ARBA" id="ARBA00022692"/>
    </source>
</evidence>
<keyword evidence="9 17" id="KW-0812">Transmembrane</keyword>
<dbReference type="EC" id="2.7.8.8" evidence="5"/>
<evidence type="ECO:0000256" key="4">
    <source>
        <dbReference type="ARBA" id="ARBA00010441"/>
    </source>
</evidence>
<evidence type="ECO:0000256" key="17">
    <source>
        <dbReference type="SAM" id="Phobius"/>
    </source>
</evidence>
<evidence type="ECO:0000256" key="10">
    <source>
        <dbReference type="ARBA" id="ARBA00022989"/>
    </source>
</evidence>
<evidence type="ECO:0000256" key="8">
    <source>
        <dbReference type="ARBA" id="ARBA00022679"/>
    </source>
</evidence>
<feature type="transmembrane region" description="Helical" evidence="17">
    <location>
        <begin position="39"/>
        <end position="59"/>
    </location>
</feature>
<feature type="transmembrane region" description="Helical" evidence="17">
    <location>
        <begin position="136"/>
        <end position="154"/>
    </location>
</feature>
<reference evidence="18" key="1">
    <citation type="submission" date="2020-10" db="EMBL/GenBank/DDBJ databases">
        <authorList>
            <person name="Gilroy R."/>
        </authorList>
    </citation>
    <scope>NUCLEOTIDE SEQUENCE</scope>
    <source>
        <strain evidence="18">17073</strain>
    </source>
</reference>
<evidence type="ECO:0000256" key="14">
    <source>
        <dbReference type="ARBA" id="ARBA00023264"/>
    </source>
</evidence>
<evidence type="ECO:0000256" key="15">
    <source>
        <dbReference type="ARBA" id="ARBA00032361"/>
    </source>
</evidence>
<sequence length="238" mass="26625">MKILRFIRRNIPNSITCMNLLAGCMASVFAFHFDTQYGALAGYELAFIFIGASVLFDFCDGLSARLLHAYSALGKELDSLADLISFGFAPAALAFNMIMIESGSNSWIAYTAFLLTAAGAVRLAKFNIDDLQKESFRGLPIPSNAIFWVGVIAWNMQYRYIGDWGMLLFIVLFSALMISRIRMFSLKVKSLSLQGNVRRYALLIGAISFVAYMQLAGLVWTILFYIFLSVTAKRDEQF</sequence>
<keyword evidence="12 17" id="KW-0472">Membrane</keyword>
<evidence type="ECO:0000256" key="13">
    <source>
        <dbReference type="ARBA" id="ARBA00023209"/>
    </source>
</evidence>
<evidence type="ECO:0000256" key="7">
    <source>
        <dbReference type="ARBA" id="ARBA00022516"/>
    </source>
</evidence>
<evidence type="ECO:0000256" key="16">
    <source>
        <dbReference type="RuleBase" id="RU003750"/>
    </source>
</evidence>
<gene>
    <name evidence="18" type="primary">pssA</name>
    <name evidence="18" type="ORF">IAD18_07110</name>
</gene>
<dbReference type="PROSITE" id="PS00379">
    <property type="entry name" value="CDP_ALCOHOL_P_TRANSF"/>
    <property type="match status" value="1"/>
</dbReference>
<proteinExistence type="inferred from homology"/>
<dbReference type="GO" id="GO:0012505">
    <property type="term" value="C:endomembrane system"/>
    <property type="evidence" value="ECO:0007669"/>
    <property type="project" value="UniProtKB-SubCell"/>
</dbReference>
<comment type="similarity">
    <text evidence="4 16">Belongs to the CDP-alcohol phosphatidyltransferase class-I family.</text>
</comment>
<organism evidence="18 19">
    <name type="scientific">Candidatus Limisoma intestinavium</name>
    <dbReference type="NCBI Taxonomy" id="2840856"/>
    <lineage>
        <taxon>Bacteria</taxon>
        <taxon>Pseudomonadati</taxon>
        <taxon>Bacteroidota</taxon>
        <taxon>Bacteroidia</taxon>
        <taxon>Bacteroidales</taxon>
        <taxon>Candidatus Limisoma</taxon>
    </lineage>
</organism>
<evidence type="ECO:0000313" key="19">
    <source>
        <dbReference type="Proteomes" id="UP000824076"/>
    </source>
</evidence>
<feature type="transmembrane region" description="Helical" evidence="17">
    <location>
        <begin position="80"/>
        <end position="100"/>
    </location>
</feature>
<dbReference type="GO" id="GO:0008654">
    <property type="term" value="P:phospholipid biosynthetic process"/>
    <property type="evidence" value="ECO:0007669"/>
    <property type="project" value="UniProtKB-KW"/>
</dbReference>
<comment type="subcellular location">
    <subcellularLocation>
        <location evidence="3">Endomembrane system</location>
    </subcellularLocation>
    <subcellularLocation>
        <location evidence="2">Membrane</location>
        <topology evidence="2">Multi-pass membrane protein</topology>
    </subcellularLocation>
</comment>
<reference evidence="18" key="2">
    <citation type="journal article" date="2021" name="PeerJ">
        <title>Extensive microbial diversity within the chicken gut microbiome revealed by metagenomics and culture.</title>
        <authorList>
            <person name="Gilroy R."/>
            <person name="Ravi A."/>
            <person name="Getino M."/>
            <person name="Pursley I."/>
            <person name="Horton D.L."/>
            <person name="Alikhan N.F."/>
            <person name="Baker D."/>
            <person name="Gharbi K."/>
            <person name="Hall N."/>
            <person name="Watson M."/>
            <person name="Adriaenssens E.M."/>
            <person name="Foster-Nyarko E."/>
            <person name="Jarju S."/>
            <person name="Secka A."/>
            <person name="Antonio M."/>
            <person name="Oren A."/>
            <person name="Chaudhuri R.R."/>
            <person name="La Ragione R."/>
            <person name="Hildebrand F."/>
            <person name="Pallen M.J."/>
        </authorList>
    </citation>
    <scope>NUCLEOTIDE SEQUENCE</scope>
    <source>
        <strain evidence="18">17073</strain>
    </source>
</reference>
<comment type="catalytic activity">
    <reaction evidence="1">
        <text>a CDP-1,2-diacyl-sn-glycerol + L-serine = a 1,2-diacyl-sn-glycero-3-phospho-L-serine + CMP + H(+)</text>
        <dbReference type="Rhea" id="RHEA:16913"/>
        <dbReference type="ChEBI" id="CHEBI:15378"/>
        <dbReference type="ChEBI" id="CHEBI:33384"/>
        <dbReference type="ChEBI" id="CHEBI:57262"/>
        <dbReference type="ChEBI" id="CHEBI:58332"/>
        <dbReference type="ChEBI" id="CHEBI:60377"/>
        <dbReference type="EC" id="2.7.8.8"/>
    </reaction>
</comment>